<evidence type="ECO:0000259" key="14">
    <source>
        <dbReference type="SMART" id="SM00563"/>
    </source>
</evidence>
<dbReference type="InterPro" id="IPR002123">
    <property type="entry name" value="Plipid/glycerol_acylTrfase"/>
</dbReference>
<evidence type="ECO:0000256" key="10">
    <source>
        <dbReference type="ARBA" id="ARBA00024323"/>
    </source>
</evidence>
<evidence type="ECO:0000256" key="11">
    <source>
        <dbReference type="ARBA" id="ARBA00047906"/>
    </source>
</evidence>
<comment type="similarity">
    <text evidence="2 12">Belongs to the taffazin family.</text>
</comment>
<keyword evidence="7" id="KW-0496">Mitochondrion</keyword>
<evidence type="ECO:0000313" key="16">
    <source>
        <dbReference type="Proteomes" id="UP001174694"/>
    </source>
</evidence>
<dbReference type="GO" id="GO:0035965">
    <property type="term" value="P:cardiolipin acyl-chain remodeling"/>
    <property type="evidence" value="ECO:0007669"/>
    <property type="project" value="TreeGrafter"/>
</dbReference>
<evidence type="ECO:0000256" key="4">
    <source>
        <dbReference type="ARBA" id="ARBA00022787"/>
    </source>
</evidence>
<gene>
    <name evidence="15" type="ORF">NKR23_g2257</name>
</gene>
<dbReference type="Proteomes" id="UP001174694">
    <property type="component" value="Unassembled WGS sequence"/>
</dbReference>
<dbReference type="EMBL" id="JANBVO010000004">
    <property type="protein sequence ID" value="KAJ9154751.1"/>
    <property type="molecule type" value="Genomic_DNA"/>
</dbReference>
<evidence type="ECO:0000256" key="13">
    <source>
        <dbReference type="SAM" id="MobiDB-lite"/>
    </source>
</evidence>
<evidence type="ECO:0000256" key="12">
    <source>
        <dbReference type="RuleBase" id="RU365062"/>
    </source>
</evidence>
<keyword evidence="4" id="KW-1000">Mitochondrion outer membrane</keyword>
<feature type="domain" description="Phospholipid/glycerol acyltransferase" evidence="14">
    <location>
        <begin position="65"/>
        <end position="244"/>
    </location>
</feature>
<dbReference type="PANTHER" id="PTHR12497">
    <property type="entry name" value="TAZ PROTEIN TAFAZZIN"/>
    <property type="match status" value="1"/>
</dbReference>
<keyword evidence="16" id="KW-1185">Reference proteome</keyword>
<comment type="subcellular location">
    <subcellularLocation>
        <location evidence="1">Mitochondrion inner membrane</location>
        <topology evidence="1">Peripheral membrane protein</topology>
        <orientation evidence="1">Intermembrane side</orientation>
    </subcellularLocation>
    <subcellularLocation>
        <location evidence="10">Mitochondrion outer membrane</location>
        <topology evidence="10">Peripheral membrane protein</topology>
        <orientation evidence="10">Intermembrane side</orientation>
    </subcellularLocation>
</comment>
<dbReference type="SMART" id="SM00563">
    <property type="entry name" value="PlsC"/>
    <property type="match status" value="1"/>
</dbReference>
<evidence type="ECO:0000256" key="8">
    <source>
        <dbReference type="ARBA" id="ARBA00023136"/>
    </source>
</evidence>
<evidence type="ECO:0000256" key="9">
    <source>
        <dbReference type="ARBA" id="ARBA00023315"/>
    </source>
</evidence>
<name>A0AA38VIH3_9PEZI</name>
<feature type="transmembrane region" description="Helical" evidence="12">
    <location>
        <begin position="12"/>
        <end position="30"/>
    </location>
</feature>
<keyword evidence="6" id="KW-0443">Lipid metabolism</keyword>
<evidence type="ECO:0000256" key="7">
    <source>
        <dbReference type="ARBA" id="ARBA00023128"/>
    </source>
</evidence>
<comment type="catalytic activity">
    <reaction evidence="11">
        <text>1'-[1,2-diacyl-sn-glycero-3-phospho],3'-[1-acyl-sn-glycero-3-phospho]-glycerol + a 1,2-diacyl-sn-glycero-3-phosphocholine = a cardiolipin + a 1-acyl-sn-glycero-3-phosphocholine</text>
        <dbReference type="Rhea" id="RHEA:33731"/>
        <dbReference type="ChEBI" id="CHEBI:57643"/>
        <dbReference type="ChEBI" id="CHEBI:58168"/>
        <dbReference type="ChEBI" id="CHEBI:62237"/>
        <dbReference type="ChEBI" id="CHEBI:64743"/>
    </reaction>
    <physiologicalReaction direction="left-to-right" evidence="11">
        <dbReference type="Rhea" id="RHEA:33732"/>
    </physiologicalReaction>
    <physiologicalReaction direction="right-to-left" evidence="11">
        <dbReference type="Rhea" id="RHEA:33733"/>
    </physiologicalReaction>
</comment>
<dbReference type="PRINTS" id="PR00979">
    <property type="entry name" value="TAFAZZIN"/>
</dbReference>
<dbReference type="SUPFAM" id="SSF69593">
    <property type="entry name" value="Glycerol-3-phosphate (1)-acyltransferase"/>
    <property type="match status" value="1"/>
</dbReference>
<evidence type="ECO:0000313" key="15">
    <source>
        <dbReference type="EMBL" id="KAJ9154751.1"/>
    </source>
</evidence>
<feature type="region of interest" description="Disordered" evidence="13">
    <location>
        <begin position="382"/>
        <end position="410"/>
    </location>
</feature>
<sequence>MSATGAPKRRPNSLWLGASSLIMGLTGGLFKGFLNAFNEVEVIGLQRFLELLDSRKDIQNRQRGLITVSNHISVLDDPLIWGVLPMKNMWNPSNLRWGLGAHDICFQNKLLATFFTAGQVLPTHRSVHSPHGGLFQASITQAIRLLSAYPFSVRDPSGPPPGRYDLPDPFSGGSLTYTTMRGADLFVAPSAYLSNRHSWVHIFPEGGVHQHAERSMRYFKWGVARLILEAEPLPDLVPMFIDGTADVMPEDRAAPRFVPRTGKKIRVAFGEKVDAEALFGDLRRRWQGLVSKSMQARAAVAAAAAVGKEKAAEEVAARKDGKEAKGAVVQKPRADLVMMGELSDDLKYGKEAEEIRIEVARRVRNEVVKLRKSLGYPDEDPRFGLAETWARDPKTKAYRSPVDGSLNREE</sequence>
<dbReference type="CDD" id="cd07989">
    <property type="entry name" value="LPLAT_AGPAT-like"/>
    <property type="match status" value="1"/>
</dbReference>
<keyword evidence="12" id="KW-1133">Transmembrane helix</keyword>
<keyword evidence="3" id="KW-0808">Transferase</keyword>
<evidence type="ECO:0000256" key="5">
    <source>
        <dbReference type="ARBA" id="ARBA00022792"/>
    </source>
</evidence>
<evidence type="ECO:0000256" key="3">
    <source>
        <dbReference type="ARBA" id="ARBA00022679"/>
    </source>
</evidence>
<evidence type="ECO:0000256" key="1">
    <source>
        <dbReference type="ARBA" id="ARBA00004137"/>
    </source>
</evidence>
<evidence type="ECO:0000256" key="2">
    <source>
        <dbReference type="ARBA" id="ARBA00010524"/>
    </source>
</evidence>
<keyword evidence="8 12" id="KW-0472">Membrane</keyword>
<dbReference type="PANTHER" id="PTHR12497:SF0">
    <property type="entry name" value="TAFAZZIN"/>
    <property type="match status" value="1"/>
</dbReference>
<evidence type="ECO:0000256" key="6">
    <source>
        <dbReference type="ARBA" id="ARBA00023098"/>
    </source>
</evidence>
<accession>A0AA38VIH3</accession>
<reference evidence="15" key="1">
    <citation type="submission" date="2022-07" db="EMBL/GenBank/DDBJ databases">
        <title>Fungi with potential for degradation of polypropylene.</title>
        <authorList>
            <person name="Gostincar C."/>
        </authorList>
    </citation>
    <scope>NUCLEOTIDE SEQUENCE</scope>
    <source>
        <strain evidence="15">EXF-13308</strain>
    </source>
</reference>
<dbReference type="AlphaFoldDB" id="A0AA38VIH3"/>
<dbReference type="GO" id="GO:0005743">
    <property type="term" value="C:mitochondrial inner membrane"/>
    <property type="evidence" value="ECO:0007669"/>
    <property type="project" value="UniProtKB-SubCell"/>
</dbReference>
<keyword evidence="5" id="KW-0999">Mitochondrion inner membrane</keyword>
<proteinExistence type="inferred from homology"/>
<dbReference type="GO" id="GO:0007007">
    <property type="term" value="P:inner mitochondrial membrane organization"/>
    <property type="evidence" value="ECO:0007669"/>
    <property type="project" value="TreeGrafter"/>
</dbReference>
<dbReference type="GO" id="GO:0005741">
    <property type="term" value="C:mitochondrial outer membrane"/>
    <property type="evidence" value="ECO:0007669"/>
    <property type="project" value="UniProtKB-SubCell"/>
</dbReference>
<organism evidence="15 16">
    <name type="scientific">Pleurostoma richardsiae</name>
    <dbReference type="NCBI Taxonomy" id="41990"/>
    <lineage>
        <taxon>Eukaryota</taxon>
        <taxon>Fungi</taxon>
        <taxon>Dikarya</taxon>
        <taxon>Ascomycota</taxon>
        <taxon>Pezizomycotina</taxon>
        <taxon>Sordariomycetes</taxon>
        <taxon>Sordariomycetidae</taxon>
        <taxon>Calosphaeriales</taxon>
        <taxon>Pleurostomataceae</taxon>
        <taxon>Pleurostoma</taxon>
    </lineage>
</organism>
<comment type="caution">
    <text evidence="15">The sequence shown here is derived from an EMBL/GenBank/DDBJ whole genome shotgun (WGS) entry which is preliminary data.</text>
</comment>
<keyword evidence="12" id="KW-0812">Transmembrane</keyword>
<keyword evidence="9 15" id="KW-0012">Acyltransferase</keyword>
<protein>
    <recommendedName>
        <fullName evidence="12">Tafazzin family protein</fullName>
    </recommendedName>
</protein>
<dbReference type="GO" id="GO:0047184">
    <property type="term" value="F:1-acylglycerophosphocholine O-acyltransferase activity"/>
    <property type="evidence" value="ECO:0007669"/>
    <property type="project" value="TreeGrafter"/>
</dbReference>
<dbReference type="Pfam" id="PF01553">
    <property type="entry name" value="Acyltransferase"/>
    <property type="match status" value="1"/>
</dbReference>
<dbReference type="InterPro" id="IPR000872">
    <property type="entry name" value="Tafazzin"/>
</dbReference>